<comment type="caution">
    <text evidence="1">The sequence shown here is derived from an EMBL/GenBank/DDBJ whole genome shotgun (WGS) entry which is preliminary data.</text>
</comment>
<sequence>LCVGNRGGIVVLWHIRESCRRCRSTRSTEDTDRLQRVCRIWLINVHGFCCWFNQTRGLLLCRSTALLVLRVICDWTRIDLIFGGCRLRGRLDRRRLCCFLYNRRRLVRLLRLRLGFGEELADLAHSLEQGLVRLPERQPDQDAAGVIPKL</sequence>
<reference evidence="1 2" key="1">
    <citation type="submission" date="2015-06" db="EMBL/GenBank/DDBJ databases">
        <title>Survival trade-offs in plant roots during colonization by closely related pathogenic and mutualistic fungi.</title>
        <authorList>
            <person name="Hacquard S."/>
            <person name="Kracher B."/>
            <person name="Hiruma K."/>
            <person name="Weinman A."/>
            <person name="Muench P."/>
            <person name="Garrido Oter R."/>
            <person name="Ver Loren van Themaat E."/>
            <person name="Dallerey J.-F."/>
            <person name="Damm U."/>
            <person name="Henrissat B."/>
            <person name="Lespinet O."/>
            <person name="Thon M."/>
            <person name="Kemen E."/>
            <person name="McHardy A.C."/>
            <person name="Schulze-Lefert P."/>
            <person name="O'Connell R.J."/>
        </authorList>
    </citation>
    <scope>NUCLEOTIDE SEQUENCE [LARGE SCALE GENOMIC DNA]</scope>
    <source>
        <strain evidence="1 2">MAFF 238704</strain>
    </source>
</reference>
<dbReference type="Proteomes" id="UP000076584">
    <property type="component" value="Unassembled WGS sequence"/>
</dbReference>
<organism evidence="1 2">
    <name type="scientific">Colletotrichum incanum</name>
    <name type="common">Soybean anthracnose fungus</name>
    <dbReference type="NCBI Taxonomy" id="1573173"/>
    <lineage>
        <taxon>Eukaryota</taxon>
        <taxon>Fungi</taxon>
        <taxon>Dikarya</taxon>
        <taxon>Ascomycota</taxon>
        <taxon>Pezizomycotina</taxon>
        <taxon>Sordariomycetes</taxon>
        <taxon>Hypocreomycetidae</taxon>
        <taxon>Glomerellales</taxon>
        <taxon>Glomerellaceae</taxon>
        <taxon>Colletotrichum</taxon>
        <taxon>Colletotrichum spaethianum species complex</taxon>
    </lineage>
</organism>
<name>A0A167B7X1_COLIC</name>
<feature type="non-terminal residue" evidence="1">
    <location>
        <position position="1"/>
    </location>
</feature>
<accession>A0A167B7X1</accession>
<proteinExistence type="predicted"/>
<dbReference type="EMBL" id="LFIW01001782">
    <property type="protein sequence ID" value="KZL80999.1"/>
    <property type="molecule type" value="Genomic_DNA"/>
</dbReference>
<gene>
    <name evidence="1" type="ORF">CI238_03318</name>
</gene>
<evidence type="ECO:0000313" key="2">
    <source>
        <dbReference type="Proteomes" id="UP000076584"/>
    </source>
</evidence>
<evidence type="ECO:0000313" key="1">
    <source>
        <dbReference type="EMBL" id="KZL80999.1"/>
    </source>
</evidence>
<dbReference type="AlphaFoldDB" id="A0A167B7X1"/>
<protein>
    <submittedName>
        <fullName evidence="1">Uncharacterized protein</fullName>
    </submittedName>
</protein>
<keyword evidence="2" id="KW-1185">Reference proteome</keyword>